<evidence type="ECO:0000259" key="1">
    <source>
        <dbReference type="SMART" id="SM00829"/>
    </source>
</evidence>
<dbReference type="InterPro" id="IPR013154">
    <property type="entry name" value="ADH-like_N"/>
</dbReference>
<sequence length="295" mass="29939">MDIPEPGPGEARIRVTAASVNGFDVAVAAGYMSGFFEHRYPLVLGREFAGVVDALGEGVDGFEIGDRVIGVVSKPHLQEGAFAEYTTAIAHSGLALAPDALADAEAAGLAHTGSTALVTLAMLGDAAGKTLLIVGATGGVGTLLVQLAAAAGATVIATARTEAGRELMRELGAAYAIDYADLEGEVRAIAPEGVDAAVHLIGDVGQIAGLVRDGGQLLSPVVYAPEMVPGADRVEVGIVAGYPTGDGLRTLAALVDSGGLRVIVDREKSLDQMDAAFAEYMGDHKIGNIVIKVAP</sequence>
<proteinExistence type="predicted"/>
<dbReference type="GO" id="GO:0016491">
    <property type="term" value="F:oxidoreductase activity"/>
    <property type="evidence" value="ECO:0007669"/>
    <property type="project" value="UniProtKB-KW"/>
</dbReference>
<name>A0ABZ0SQ83_9MICO</name>
<accession>A0ABZ0SQ83</accession>
<protein>
    <submittedName>
        <fullName evidence="2">NADP-dependent oxidoreductase</fullName>
        <ecNumber evidence="2">1.-.-.-</ecNumber>
    </submittedName>
</protein>
<dbReference type="InterPro" id="IPR020843">
    <property type="entry name" value="ER"/>
</dbReference>
<keyword evidence="2" id="KW-0560">Oxidoreductase</keyword>
<dbReference type="EMBL" id="CP139368">
    <property type="protein sequence ID" value="WPR91119.1"/>
    <property type="molecule type" value="Genomic_DNA"/>
</dbReference>
<gene>
    <name evidence="2" type="ORF">SM116_07485</name>
</gene>
<dbReference type="InterPro" id="IPR036291">
    <property type="entry name" value="NAD(P)-bd_dom_sf"/>
</dbReference>
<evidence type="ECO:0000313" key="2">
    <source>
        <dbReference type="EMBL" id="WPR91119.1"/>
    </source>
</evidence>
<dbReference type="Gene3D" id="3.40.50.720">
    <property type="entry name" value="NAD(P)-binding Rossmann-like Domain"/>
    <property type="match status" value="1"/>
</dbReference>
<dbReference type="Pfam" id="PF08240">
    <property type="entry name" value="ADH_N"/>
    <property type="match status" value="1"/>
</dbReference>
<dbReference type="CDD" id="cd05289">
    <property type="entry name" value="MDR_like_2"/>
    <property type="match status" value="1"/>
</dbReference>
<feature type="domain" description="Enoyl reductase (ER)" evidence="1">
    <location>
        <begin position="2"/>
        <end position="291"/>
    </location>
</feature>
<dbReference type="PANTHER" id="PTHR11695:SF294">
    <property type="entry name" value="RETICULON-4-INTERACTING PROTEIN 1, MITOCHONDRIAL"/>
    <property type="match status" value="1"/>
</dbReference>
<dbReference type="SUPFAM" id="SSF51735">
    <property type="entry name" value="NAD(P)-binding Rossmann-fold domains"/>
    <property type="match status" value="1"/>
</dbReference>
<dbReference type="SMART" id="SM00829">
    <property type="entry name" value="PKS_ER"/>
    <property type="match status" value="1"/>
</dbReference>
<dbReference type="InterPro" id="IPR050700">
    <property type="entry name" value="YIM1/Zinc_Alcohol_DH_Fams"/>
</dbReference>
<reference evidence="2 3" key="1">
    <citation type="submission" date="2023-11" db="EMBL/GenBank/DDBJ databases">
        <title>Genome sequence of Microbacterium rhizosphaerae KACC 19337.</title>
        <authorList>
            <person name="Choi H."/>
            <person name="Kim S."/>
            <person name="Kim Y."/>
            <person name="Kwon S.-W."/>
            <person name="Heo J."/>
        </authorList>
    </citation>
    <scope>NUCLEOTIDE SEQUENCE [LARGE SCALE GENOMIC DNA]</scope>
    <source>
        <strain evidence="2 3">KACC 19337</strain>
    </source>
</reference>
<dbReference type="Gene3D" id="3.90.180.10">
    <property type="entry name" value="Medium-chain alcohol dehydrogenases, catalytic domain"/>
    <property type="match status" value="1"/>
</dbReference>
<evidence type="ECO:0000313" key="3">
    <source>
        <dbReference type="Proteomes" id="UP001323798"/>
    </source>
</evidence>
<organism evidence="2 3">
    <name type="scientific">Microbacterium rhizosphaerae</name>
    <dbReference type="NCBI Taxonomy" id="1678237"/>
    <lineage>
        <taxon>Bacteria</taxon>
        <taxon>Bacillati</taxon>
        <taxon>Actinomycetota</taxon>
        <taxon>Actinomycetes</taxon>
        <taxon>Micrococcales</taxon>
        <taxon>Microbacteriaceae</taxon>
        <taxon>Microbacterium</taxon>
    </lineage>
</organism>
<keyword evidence="3" id="KW-1185">Reference proteome</keyword>
<dbReference type="InterPro" id="IPR013149">
    <property type="entry name" value="ADH-like_C"/>
</dbReference>
<dbReference type="Proteomes" id="UP001323798">
    <property type="component" value="Chromosome"/>
</dbReference>
<dbReference type="Pfam" id="PF00107">
    <property type="entry name" value="ADH_zinc_N"/>
    <property type="match status" value="1"/>
</dbReference>
<dbReference type="EC" id="1.-.-.-" evidence="2"/>
<dbReference type="SUPFAM" id="SSF50129">
    <property type="entry name" value="GroES-like"/>
    <property type="match status" value="1"/>
</dbReference>
<dbReference type="RefSeq" id="WP_320943820.1">
    <property type="nucleotide sequence ID" value="NZ_BAABEU010000009.1"/>
</dbReference>
<dbReference type="PANTHER" id="PTHR11695">
    <property type="entry name" value="ALCOHOL DEHYDROGENASE RELATED"/>
    <property type="match status" value="1"/>
</dbReference>
<dbReference type="InterPro" id="IPR011032">
    <property type="entry name" value="GroES-like_sf"/>
</dbReference>